<dbReference type="Proteomes" id="UP000297890">
    <property type="component" value="Unassembled WGS sequence"/>
</dbReference>
<dbReference type="Pfam" id="PF01322">
    <property type="entry name" value="Cytochrom_C_2"/>
    <property type="match status" value="1"/>
</dbReference>
<dbReference type="AlphaFoldDB" id="A0A4Z0F7M5"/>
<evidence type="ECO:0000256" key="7">
    <source>
        <dbReference type="PIRSR" id="PIRSR000027-2"/>
    </source>
</evidence>
<feature type="signal peptide" evidence="8">
    <location>
        <begin position="1"/>
        <end position="20"/>
    </location>
</feature>
<evidence type="ECO:0000256" key="6">
    <source>
        <dbReference type="PIRSR" id="PIRSR000027-1"/>
    </source>
</evidence>
<evidence type="ECO:0000256" key="4">
    <source>
        <dbReference type="ARBA" id="ARBA00022982"/>
    </source>
</evidence>
<keyword evidence="2 7" id="KW-0349">Heme</keyword>
<dbReference type="GO" id="GO:0009055">
    <property type="term" value="F:electron transfer activity"/>
    <property type="evidence" value="ECO:0007669"/>
    <property type="project" value="InterPro"/>
</dbReference>
<evidence type="ECO:0000256" key="1">
    <source>
        <dbReference type="ARBA" id="ARBA00022448"/>
    </source>
</evidence>
<dbReference type="InterPro" id="IPR002321">
    <property type="entry name" value="Cyt_c_II"/>
</dbReference>
<gene>
    <name evidence="9" type="ORF">E4680_11165</name>
</gene>
<dbReference type="Gene3D" id="1.20.120.10">
    <property type="entry name" value="Cytochrome c/b562"/>
    <property type="match status" value="1"/>
</dbReference>
<dbReference type="GO" id="GO:0020037">
    <property type="term" value="F:heme binding"/>
    <property type="evidence" value="ECO:0007669"/>
    <property type="project" value="InterPro"/>
</dbReference>
<reference evidence="9 10" key="1">
    <citation type="journal article" date="2019" name="ISME J.">
        <title>Candidatus Macondimonas diazotrophica, a novel gammaproteobacterial genus dominating crude-oil-contaminated coastal sediments.</title>
        <authorList>
            <person name="Karthikeyan S."/>
            <person name="Konstantinidis K."/>
        </authorList>
    </citation>
    <scope>NUCLEOTIDE SEQUENCE [LARGE SCALE GENOMIC DNA]</scope>
    <source>
        <strain evidence="9 10">KTK01</strain>
    </source>
</reference>
<evidence type="ECO:0000313" key="9">
    <source>
        <dbReference type="EMBL" id="TFZ81728.1"/>
    </source>
</evidence>
<feature type="binding site" description="axial binding residue" evidence="6">
    <location>
        <position position="142"/>
    </location>
    <ligand>
        <name>heme c</name>
        <dbReference type="ChEBI" id="CHEBI:61717"/>
    </ligand>
    <ligandPart>
        <name>Fe</name>
        <dbReference type="ChEBI" id="CHEBI:18248"/>
    </ligandPart>
</feature>
<keyword evidence="8" id="KW-0732">Signal</keyword>
<evidence type="ECO:0000256" key="5">
    <source>
        <dbReference type="ARBA" id="ARBA00023004"/>
    </source>
</evidence>
<dbReference type="InterPro" id="IPR010980">
    <property type="entry name" value="Cyt_c/b562"/>
</dbReference>
<dbReference type="GO" id="GO:0022900">
    <property type="term" value="P:electron transport chain"/>
    <property type="evidence" value="ECO:0007669"/>
    <property type="project" value="InterPro"/>
</dbReference>
<evidence type="ECO:0000313" key="10">
    <source>
        <dbReference type="Proteomes" id="UP000297890"/>
    </source>
</evidence>
<dbReference type="InterPro" id="IPR012127">
    <property type="entry name" value="Cyt_c_prime"/>
</dbReference>
<proteinExistence type="predicted"/>
<accession>A0A4Z0F7M5</accession>
<feature type="binding site" description="covalent" evidence="7">
    <location>
        <position position="138"/>
    </location>
    <ligand>
        <name>heme c</name>
        <dbReference type="ChEBI" id="CHEBI:61717"/>
    </ligand>
</feature>
<dbReference type="GO" id="GO:0005506">
    <property type="term" value="F:iron ion binding"/>
    <property type="evidence" value="ECO:0007669"/>
    <property type="project" value="InterPro"/>
</dbReference>
<feature type="binding site" description="covalent" evidence="7">
    <location>
        <position position="141"/>
    </location>
    <ligand>
        <name>heme c</name>
        <dbReference type="ChEBI" id="CHEBI:61717"/>
    </ligand>
</feature>
<dbReference type="OrthoDB" id="5520910at2"/>
<evidence type="ECO:0000256" key="3">
    <source>
        <dbReference type="ARBA" id="ARBA00022723"/>
    </source>
</evidence>
<dbReference type="PROSITE" id="PS51009">
    <property type="entry name" value="CYTCII"/>
    <property type="match status" value="1"/>
</dbReference>
<keyword evidence="5 6" id="KW-0408">Iron</keyword>
<evidence type="ECO:0000256" key="8">
    <source>
        <dbReference type="SAM" id="SignalP"/>
    </source>
</evidence>
<dbReference type="GO" id="GO:0042597">
    <property type="term" value="C:periplasmic space"/>
    <property type="evidence" value="ECO:0007669"/>
    <property type="project" value="InterPro"/>
</dbReference>
<comment type="caution">
    <text evidence="9">The sequence shown here is derived from an EMBL/GenBank/DDBJ whole genome shotgun (WGS) entry which is preliminary data.</text>
</comment>
<protein>
    <submittedName>
        <fullName evidence="9">Cytochrome c</fullName>
    </submittedName>
</protein>
<keyword evidence="1" id="KW-0813">Transport</keyword>
<keyword evidence="4" id="KW-0249">Electron transport</keyword>
<name>A0A4Z0F7M5_9GAMM</name>
<sequence length="148" mass="16037">MKPLRIALALSLMTPFLASAHGGDHADPIRYRQSGFYLIGWHFEPMAAMVKGEMPMDTKDFAAHAAAVSAVAPLLTAGFANGPHKGKSDAKAEIWKNPADFAKKMEAFQNEAAQLAEVAQVGDTAKIKGQFMNTAKTCKACHDDYRKD</sequence>
<organism evidence="9 10">
    <name type="scientific">Candidatus Macondimonas diazotrophica</name>
    <dbReference type="NCBI Taxonomy" id="2305248"/>
    <lineage>
        <taxon>Bacteria</taxon>
        <taxon>Pseudomonadati</taxon>
        <taxon>Pseudomonadota</taxon>
        <taxon>Gammaproteobacteria</taxon>
        <taxon>Chromatiales</taxon>
        <taxon>Ectothiorhodospiraceae</taxon>
        <taxon>Candidatus Macondimonas</taxon>
    </lineage>
</organism>
<comment type="PTM">
    <text evidence="7">Binds 1 heme group per subunit.</text>
</comment>
<dbReference type="SUPFAM" id="SSF47175">
    <property type="entry name" value="Cytochromes"/>
    <property type="match status" value="1"/>
</dbReference>
<dbReference type="EMBL" id="SRIO01000016">
    <property type="protein sequence ID" value="TFZ81728.1"/>
    <property type="molecule type" value="Genomic_DNA"/>
</dbReference>
<keyword evidence="10" id="KW-1185">Reference proteome</keyword>
<feature type="chain" id="PRO_5021293664" evidence="8">
    <location>
        <begin position="21"/>
        <end position="148"/>
    </location>
</feature>
<keyword evidence="3 6" id="KW-0479">Metal-binding</keyword>
<dbReference type="PIRSF" id="PIRSF000027">
    <property type="entry name" value="Cytc_c_prime"/>
    <property type="match status" value="1"/>
</dbReference>
<evidence type="ECO:0000256" key="2">
    <source>
        <dbReference type="ARBA" id="ARBA00022617"/>
    </source>
</evidence>
<dbReference type="RefSeq" id="WP_135282497.1">
    <property type="nucleotide sequence ID" value="NZ_SRIO01000016.1"/>
</dbReference>